<protein>
    <submittedName>
        <fullName evidence="1">Uncharacterized protein</fullName>
    </submittedName>
</protein>
<keyword evidence="2" id="KW-1185">Reference proteome</keyword>
<organism evidence="1 2">
    <name type="scientific">Dendrobium chrysotoxum</name>
    <name type="common">Orchid</name>
    <dbReference type="NCBI Taxonomy" id="161865"/>
    <lineage>
        <taxon>Eukaryota</taxon>
        <taxon>Viridiplantae</taxon>
        <taxon>Streptophyta</taxon>
        <taxon>Embryophyta</taxon>
        <taxon>Tracheophyta</taxon>
        <taxon>Spermatophyta</taxon>
        <taxon>Magnoliopsida</taxon>
        <taxon>Liliopsida</taxon>
        <taxon>Asparagales</taxon>
        <taxon>Orchidaceae</taxon>
        <taxon>Epidendroideae</taxon>
        <taxon>Malaxideae</taxon>
        <taxon>Dendrobiinae</taxon>
        <taxon>Dendrobium</taxon>
    </lineage>
</organism>
<dbReference type="AlphaFoldDB" id="A0AAV7HE66"/>
<evidence type="ECO:0000313" key="1">
    <source>
        <dbReference type="EMBL" id="KAH0466054.1"/>
    </source>
</evidence>
<sequence length="116" mass="12782">MEPFKKKILAEVKTQDNNLLADEGLTPEERNIESLFFTAVLASKQGGQACSGPPRARLTALGSSVEAVHSAEGRLGPIFSFKAVKKIFGQIVSLEKFSYKTFIARNIPSDMNFFRT</sequence>
<gene>
    <name evidence="1" type="ORF">IEQ34_006157</name>
</gene>
<accession>A0AAV7HE66</accession>
<proteinExistence type="predicted"/>
<name>A0AAV7HE66_DENCH</name>
<reference evidence="1 2" key="1">
    <citation type="journal article" date="2021" name="Hortic Res">
        <title>Chromosome-scale assembly of the Dendrobium chrysotoxum genome enhances the understanding of orchid evolution.</title>
        <authorList>
            <person name="Zhang Y."/>
            <person name="Zhang G.Q."/>
            <person name="Zhang D."/>
            <person name="Liu X.D."/>
            <person name="Xu X.Y."/>
            <person name="Sun W.H."/>
            <person name="Yu X."/>
            <person name="Zhu X."/>
            <person name="Wang Z.W."/>
            <person name="Zhao X."/>
            <person name="Zhong W.Y."/>
            <person name="Chen H."/>
            <person name="Yin W.L."/>
            <person name="Huang T."/>
            <person name="Niu S.C."/>
            <person name="Liu Z.J."/>
        </authorList>
    </citation>
    <scope>NUCLEOTIDE SEQUENCE [LARGE SCALE GENOMIC DNA]</scope>
    <source>
        <strain evidence="1">Lindl</strain>
    </source>
</reference>
<dbReference type="Proteomes" id="UP000775213">
    <property type="component" value="Unassembled WGS sequence"/>
</dbReference>
<evidence type="ECO:0000313" key="2">
    <source>
        <dbReference type="Proteomes" id="UP000775213"/>
    </source>
</evidence>
<comment type="caution">
    <text evidence="1">The sequence shown here is derived from an EMBL/GenBank/DDBJ whole genome shotgun (WGS) entry which is preliminary data.</text>
</comment>
<dbReference type="EMBL" id="JAGFBR010000006">
    <property type="protein sequence ID" value="KAH0466054.1"/>
    <property type="molecule type" value="Genomic_DNA"/>
</dbReference>